<gene>
    <name evidence="1" type="ORF">NPX13_g3828</name>
</gene>
<protein>
    <submittedName>
        <fullName evidence="1">Uncharacterized protein</fullName>
    </submittedName>
</protein>
<reference evidence="1" key="1">
    <citation type="submission" date="2022-07" db="EMBL/GenBank/DDBJ databases">
        <title>Genome Sequence of Xylaria arbuscula.</title>
        <authorList>
            <person name="Buettner E."/>
        </authorList>
    </citation>
    <scope>NUCLEOTIDE SEQUENCE</scope>
    <source>
        <strain evidence="1">VT107</strain>
    </source>
</reference>
<dbReference type="EMBL" id="JANPWZ010000501">
    <property type="protein sequence ID" value="KAJ3576041.1"/>
    <property type="molecule type" value="Genomic_DNA"/>
</dbReference>
<evidence type="ECO:0000313" key="2">
    <source>
        <dbReference type="Proteomes" id="UP001148614"/>
    </source>
</evidence>
<accession>A0A9W8NHQ8</accession>
<sequence length="180" mass="20072">MSTRSIYLAKSRVTPSQRAHFAIFIPDISSDRPEASKDFKTTSTIGTKIHVVGEPIIAGFMLEIKRCYECWGEVDLQQLVYLGRVDAANLYDDTSSECRIDTIPRSVLEREASMVAPPPNGQSIRASVDGVKTRRCQEWTMEYLQRLVQKGYLEPTAVEIAQGERDPPDFGIFGAAARGN</sequence>
<dbReference type="Proteomes" id="UP001148614">
    <property type="component" value="Unassembled WGS sequence"/>
</dbReference>
<dbReference type="AlphaFoldDB" id="A0A9W8NHQ8"/>
<organism evidence="1 2">
    <name type="scientific">Xylaria arbuscula</name>
    <dbReference type="NCBI Taxonomy" id="114810"/>
    <lineage>
        <taxon>Eukaryota</taxon>
        <taxon>Fungi</taxon>
        <taxon>Dikarya</taxon>
        <taxon>Ascomycota</taxon>
        <taxon>Pezizomycotina</taxon>
        <taxon>Sordariomycetes</taxon>
        <taxon>Xylariomycetidae</taxon>
        <taxon>Xylariales</taxon>
        <taxon>Xylariaceae</taxon>
        <taxon>Xylaria</taxon>
    </lineage>
</organism>
<name>A0A9W8NHQ8_9PEZI</name>
<dbReference type="OrthoDB" id="4746363at2759"/>
<dbReference type="Pfam" id="PF20174">
    <property type="entry name" value="DUF6540"/>
    <property type="match status" value="1"/>
</dbReference>
<proteinExistence type="predicted"/>
<comment type="caution">
    <text evidence="1">The sequence shown here is derived from an EMBL/GenBank/DDBJ whole genome shotgun (WGS) entry which is preliminary data.</text>
</comment>
<dbReference type="InterPro" id="IPR046670">
    <property type="entry name" value="DUF6540"/>
</dbReference>
<keyword evidence="2" id="KW-1185">Reference proteome</keyword>
<evidence type="ECO:0000313" key="1">
    <source>
        <dbReference type="EMBL" id="KAJ3576041.1"/>
    </source>
</evidence>